<dbReference type="InterPro" id="IPR013766">
    <property type="entry name" value="Thioredoxin_domain"/>
</dbReference>
<reference evidence="2 3" key="1">
    <citation type="journal article" date="2015" name="Fungal Genet. Biol.">
        <title>Evolution of novel wood decay mechanisms in Agaricales revealed by the genome sequences of Fistulina hepatica and Cylindrobasidium torrendii.</title>
        <authorList>
            <person name="Floudas D."/>
            <person name="Held B.W."/>
            <person name="Riley R."/>
            <person name="Nagy L.G."/>
            <person name="Koehler G."/>
            <person name="Ransdell A.S."/>
            <person name="Younus H."/>
            <person name="Chow J."/>
            <person name="Chiniquy J."/>
            <person name="Lipzen A."/>
            <person name="Tritt A."/>
            <person name="Sun H."/>
            <person name="Haridas S."/>
            <person name="LaButti K."/>
            <person name="Ohm R.A."/>
            <person name="Kues U."/>
            <person name="Blanchette R.A."/>
            <person name="Grigoriev I.V."/>
            <person name="Minto R.E."/>
            <person name="Hibbett D.S."/>
        </authorList>
    </citation>
    <scope>NUCLEOTIDE SEQUENCE [LARGE SCALE GENOMIC DNA]</scope>
    <source>
        <strain evidence="2 3">FP15055 ss-10</strain>
    </source>
</reference>
<dbReference type="STRING" id="1314674.A0A0D7B8L6"/>
<organism evidence="2 3">
    <name type="scientific">Cylindrobasidium torrendii FP15055 ss-10</name>
    <dbReference type="NCBI Taxonomy" id="1314674"/>
    <lineage>
        <taxon>Eukaryota</taxon>
        <taxon>Fungi</taxon>
        <taxon>Dikarya</taxon>
        <taxon>Basidiomycota</taxon>
        <taxon>Agaricomycotina</taxon>
        <taxon>Agaricomycetes</taxon>
        <taxon>Agaricomycetidae</taxon>
        <taxon>Agaricales</taxon>
        <taxon>Marasmiineae</taxon>
        <taxon>Physalacriaceae</taxon>
        <taxon>Cylindrobasidium</taxon>
    </lineage>
</organism>
<keyword evidence="3" id="KW-1185">Reference proteome</keyword>
<dbReference type="InterPro" id="IPR000866">
    <property type="entry name" value="AhpC/TSA"/>
</dbReference>
<sequence length="175" mass="19609">MVNPEDLRGRKAPAFDLVDHNGNTFHFHPDHFGSPLVIFFFVGPGNNATTYQMGLMMQLYEQSQYPIRPGLRDSQNSKTLQVVGICPSKQKSLAEQANSRKLRFPLLSDPDYVVASSFGASRLFDRFVSKRASFVIDANGIVMELYTTPLAGVRSSSIDIERHIRCIEETLNKIG</sequence>
<dbReference type="OrthoDB" id="338622at2759"/>
<dbReference type="PROSITE" id="PS51352">
    <property type="entry name" value="THIOREDOXIN_2"/>
    <property type="match status" value="1"/>
</dbReference>
<dbReference type="InterPro" id="IPR036249">
    <property type="entry name" value="Thioredoxin-like_sf"/>
</dbReference>
<feature type="domain" description="Thioredoxin" evidence="1">
    <location>
        <begin position="6"/>
        <end position="172"/>
    </location>
</feature>
<name>A0A0D7B8L6_9AGAR</name>
<gene>
    <name evidence="2" type="ORF">CYLTODRAFT_411498</name>
</gene>
<accession>A0A0D7B8L6</accession>
<dbReference type="Pfam" id="PF00578">
    <property type="entry name" value="AhpC-TSA"/>
    <property type="match status" value="1"/>
</dbReference>
<dbReference type="AlphaFoldDB" id="A0A0D7B8L6"/>
<dbReference type="Gene3D" id="3.40.30.10">
    <property type="entry name" value="Glutaredoxin"/>
    <property type="match status" value="1"/>
</dbReference>
<protein>
    <recommendedName>
        <fullName evidence="1">Thioredoxin domain-containing protein</fullName>
    </recommendedName>
</protein>
<proteinExistence type="predicted"/>
<dbReference type="GO" id="GO:0016491">
    <property type="term" value="F:oxidoreductase activity"/>
    <property type="evidence" value="ECO:0007669"/>
    <property type="project" value="InterPro"/>
</dbReference>
<evidence type="ECO:0000313" key="2">
    <source>
        <dbReference type="EMBL" id="KIY66903.1"/>
    </source>
</evidence>
<dbReference type="EMBL" id="KN880540">
    <property type="protein sequence ID" value="KIY66903.1"/>
    <property type="molecule type" value="Genomic_DNA"/>
</dbReference>
<dbReference type="SUPFAM" id="SSF52833">
    <property type="entry name" value="Thioredoxin-like"/>
    <property type="match status" value="1"/>
</dbReference>
<dbReference type="GO" id="GO:0016209">
    <property type="term" value="F:antioxidant activity"/>
    <property type="evidence" value="ECO:0007669"/>
    <property type="project" value="InterPro"/>
</dbReference>
<evidence type="ECO:0000313" key="3">
    <source>
        <dbReference type="Proteomes" id="UP000054007"/>
    </source>
</evidence>
<dbReference type="Proteomes" id="UP000054007">
    <property type="component" value="Unassembled WGS sequence"/>
</dbReference>
<evidence type="ECO:0000259" key="1">
    <source>
        <dbReference type="PROSITE" id="PS51352"/>
    </source>
</evidence>